<evidence type="ECO:0000259" key="11">
    <source>
        <dbReference type="PROSITE" id="PS50011"/>
    </source>
</evidence>
<dbReference type="InterPro" id="IPR011009">
    <property type="entry name" value="Kinase-like_dom_sf"/>
</dbReference>
<evidence type="ECO:0000256" key="4">
    <source>
        <dbReference type="ARBA" id="ARBA00022741"/>
    </source>
</evidence>
<dbReference type="SUPFAM" id="SSF56112">
    <property type="entry name" value="Protein kinase-like (PK-like)"/>
    <property type="match status" value="1"/>
</dbReference>
<name>B9WGB5_CANDC</name>
<dbReference type="CGD" id="CAL0000169539">
    <property type="gene designation" value="Cd36_44170"/>
</dbReference>
<evidence type="ECO:0000313" key="13">
    <source>
        <dbReference type="EMBL" id="CAX42288.1"/>
    </source>
</evidence>
<dbReference type="GO" id="GO:0042149">
    <property type="term" value="P:cellular response to glucose starvation"/>
    <property type="evidence" value="ECO:0007669"/>
    <property type="project" value="UniProtKB-ARBA"/>
</dbReference>
<feature type="region of interest" description="Disordered" evidence="10">
    <location>
        <begin position="895"/>
        <end position="926"/>
    </location>
</feature>
<dbReference type="PROSITE" id="PS50011">
    <property type="entry name" value="PROTEIN_KINASE_DOM"/>
    <property type="match status" value="1"/>
</dbReference>
<feature type="compositionally biased region" description="Low complexity" evidence="10">
    <location>
        <begin position="914"/>
        <end position="926"/>
    </location>
</feature>
<comment type="catalytic activity">
    <reaction evidence="8">
        <text>L-seryl-[protein] + ATP = O-phospho-L-seryl-[protein] + ADP + H(+)</text>
        <dbReference type="Rhea" id="RHEA:17989"/>
        <dbReference type="Rhea" id="RHEA-COMP:9863"/>
        <dbReference type="Rhea" id="RHEA-COMP:11604"/>
        <dbReference type="ChEBI" id="CHEBI:15378"/>
        <dbReference type="ChEBI" id="CHEBI:29999"/>
        <dbReference type="ChEBI" id="CHEBI:30616"/>
        <dbReference type="ChEBI" id="CHEBI:83421"/>
        <dbReference type="ChEBI" id="CHEBI:456216"/>
        <dbReference type="EC" id="2.7.11.1"/>
    </reaction>
</comment>
<evidence type="ECO:0000256" key="2">
    <source>
        <dbReference type="ARBA" id="ARBA00022527"/>
    </source>
</evidence>
<feature type="region of interest" description="Disordered" evidence="10">
    <location>
        <begin position="1126"/>
        <end position="1148"/>
    </location>
</feature>
<dbReference type="PROSITE" id="PS00108">
    <property type="entry name" value="PROTEIN_KINASE_ST"/>
    <property type="match status" value="1"/>
</dbReference>
<feature type="compositionally biased region" description="Polar residues" evidence="10">
    <location>
        <begin position="52"/>
        <end position="78"/>
    </location>
</feature>
<reference evidence="13 14" key="1">
    <citation type="journal article" date="2009" name="Genome Res.">
        <title>Comparative genomics of the fungal pathogens Candida dubliniensis and Candida albicans.</title>
        <authorList>
            <person name="Jackson A.P."/>
            <person name="Gamble J.A."/>
            <person name="Yeomans T."/>
            <person name="Moran G.P."/>
            <person name="Saunders D."/>
            <person name="Harris D."/>
            <person name="Aslett M."/>
            <person name="Barrell J.F."/>
            <person name="Butler G."/>
            <person name="Citiulo F."/>
            <person name="Coleman D.C."/>
            <person name="de Groot P.W.J."/>
            <person name="Goodwin T.J."/>
            <person name="Quail M.A."/>
            <person name="McQuillan J."/>
            <person name="Munro C.A."/>
            <person name="Pain A."/>
            <person name="Poulter R.T."/>
            <person name="Rajandream M.A."/>
            <person name="Renauld H."/>
            <person name="Spiering M.J."/>
            <person name="Tivey A."/>
            <person name="Gow N.A.R."/>
            <person name="Barrell B."/>
            <person name="Sullivan D.J."/>
            <person name="Berriman M."/>
        </authorList>
    </citation>
    <scope>NUCLEOTIDE SEQUENCE [LARGE SCALE GENOMIC DNA]</scope>
    <source>
        <strain evidence="14">CD36 / ATCC MYA-646 / CBS 7987 / NCPF 3949 / NRRL Y-17841</strain>
    </source>
</reference>
<dbReference type="RefSeq" id="XP_002420069.1">
    <property type="nucleotide sequence ID" value="XM_002420024.1"/>
</dbReference>
<dbReference type="PANTHER" id="PTHR43895">
    <property type="entry name" value="CALCIUM/CALMODULIN-DEPENDENT PROTEIN KINASE KINASE-RELATED"/>
    <property type="match status" value="1"/>
</dbReference>
<dbReference type="FunFam" id="3.30.200.20:FF:000206">
    <property type="entry name" value="Serine/threonine-protein kinase Ssp1"/>
    <property type="match status" value="1"/>
</dbReference>
<evidence type="ECO:0000256" key="5">
    <source>
        <dbReference type="ARBA" id="ARBA00022777"/>
    </source>
</evidence>
<dbReference type="GO" id="GO:0030447">
    <property type="term" value="P:filamentous growth"/>
    <property type="evidence" value="ECO:0007669"/>
    <property type="project" value="UniProtKB-ARBA"/>
</dbReference>
<dbReference type="KEGG" id="cdu:CD36_44170"/>
<dbReference type="EMBL" id="FM992691">
    <property type="protein sequence ID" value="CAX42288.1"/>
    <property type="molecule type" value="Genomic_DNA"/>
</dbReference>
<feature type="compositionally biased region" description="Polar residues" evidence="10">
    <location>
        <begin position="1280"/>
        <end position="1298"/>
    </location>
</feature>
<dbReference type="Gene3D" id="1.10.510.10">
    <property type="entry name" value="Transferase(Phosphotransferase) domain 1"/>
    <property type="match status" value="1"/>
</dbReference>
<feature type="region of interest" description="Disordered" evidence="10">
    <location>
        <begin position="1276"/>
        <end position="1299"/>
    </location>
</feature>
<feature type="compositionally biased region" description="Low complexity" evidence="10">
    <location>
        <begin position="86"/>
        <end position="100"/>
    </location>
</feature>
<feature type="compositionally biased region" description="Low complexity" evidence="10">
    <location>
        <begin position="1126"/>
        <end position="1137"/>
    </location>
</feature>
<gene>
    <name evidence="12" type="ordered locus">Cd36_44170</name>
    <name evidence="13" type="ORF">CD36_44170</name>
</gene>
<dbReference type="GO" id="GO:0004674">
    <property type="term" value="F:protein serine/threonine kinase activity"/>
    <property type="evidence" value="ECO:0007669"/>
    <property type="project" value="UniProtKB-KW"/>
</dbReference>
<feature type="compositionally biased region" description="Acidic residues" evidence="10">
    <location>
        <begin position="1138"/>
        <end position="1148"/>
    </location>
</feature>
<dbReference type="GO" id="GO:0005524">
    <property type="term" value="F:ATP binding"/>
    <property type="evidence" value="ECO:0007669"/>
    <property type="project" value="UniProtKB-UniRule"/>
</dbReference>
<feature type="region of interest" description="Disordered" evidence="10">
    <location>
        <begin position="748"/>
        <end position="806"/>
    </location>
</feature>
<feature type="compositionally biased region" description="Polar residues" evidence="10">
    <location>
        <begin position="1"/>
        <end position="19"/>
    </location>
</feature>
<feature type="compositionally biased region" description="Low complexity" evidence="10">
    <location>
        <begin position="832"/>
        <end position="843"/>
    </location>
</feature>
<dbReference type="InterPro" id="IPR017441">
    <property type="entry name" value="Protein_kinase_ATP_BS"/>
</dbReference>
<dbReference type="GeneID" id="8047905"/>
<dbReference type="eggNOG" id="KOG0585">
    <property type="taxonomic scope" value="Eukaryota"/>
</dbReference>
<keyword evidence="6 9" id="KW-0067">ATP-binding</keyword>
<feature type="compositionally biased region" description="Polar residues" evidence="10">
    <location>
        <begin position="199"/>
        <end position="234"/>
    </location>
</feature>
<dbReference type="CDD" id="cd14008">
    <property type="entry name" value="STKc_LKB1_CaMKK"/>
    <property type="match status" value="1"/>
</dbReference>
<comment type="catalytic activity">
    <reaction evidence="7">
        <text>L-threonyl-[protein] + ATP = O-phospho-L-threonyl-[protein] + ADP + H(+)</text>
        <dbReference type="Rhea" id="RHEA:46608"/>
        <dbReference type="Rhea" id="RHEA-COMP:11060"/>
        <dbReference type="Rhea" id="RHEA-COMP:11605"/>
        <dbReference type="ChEBI" id="CHEBI:15378"/>
        <dbReference type="ChEBI" id="CHEBI:30013"/>
        <dbReference type="ChEBI" id="CHEBI:30616"/>
        <dbReference type="ChEBI" id="CHEBI:61977"/>
        <dbReference type="ChEBI" id="CHEBI:456216"/>
        <dbReference type="EC" id="2.7.11.1"/>
    </reaction>
</comment>
<evidence type="ECO:0000256" key="7">
    <source>
        <dbReference type="ARBA" id="ARBA00047899"/>
    </source>
</evidence>
<keyword evidence="3" id="KW-0808">Transferase</keyword>
<feature type="region of interest" description="Disordered" evidence="10">
    <location>
        <begin position="831"/>
        <end position="850"/>
    </location>
</feature>
<organism evidence="13 14">
    <name type="scientific">Candida dubliniensis (strain CD36 / ATCC MYA-646 / CBS 7987 / NCPF 3949 / NRRL Y-17841)</name>
    <name type="common">Yeast</name>
    <dbReference type="NCBI Taxonomy" id="573826"/>
    <lineage>
        <taxon>Eukaryota</taxon>
        <taxon>Fungi</taxon>
        <taxon>Dikarya</taxon>
        <taxon>Ascomycota</taxon>
        <taxon>Saccharomycotina</taxon>
        <taxon>Pichiomycetes</taxon>
        <taxon>Debaryomycetaceae</taxon>
        <taxon>Candida/Lodderomyces clade</taxon>
        <taxon>Candida</taxon>
    </lineage>
</organism>
<feature type="domain" description="Protein kinase" evidence="11">
    <location>
        <begin position="273"/>
        <end position="626"/>
    </location>
</feature>
<sequence>MSTSLSHQEFSTEKGQSCSPIPHSNHLNLKSSALRTNSNSTNKNSHIETIDANGSSNSSISEEPTINGSTYSNTTPTVQPEVFGESHTTTTTHNSANNSTRAERNKFPNSHPHQQETKNNGESNSPVNSPKHFPIEDLRHSLLYKAGSAAYHKSATSSKQSSTTSLKDGLNNLNAHFFQNPSLDNSVMSDLEESPVPNERNSVQDAGTRSHTARFSVQSTTSLPATISQSRVPNSNRSSFFPFKSYTTSPVKETKHVFLEYDPITRRKVLNTYEILREIGKGEHGKVKLARDLINNELVAIKIVNRRSRKERPSLRMRKNSSAPIVNEYELKVKREIAIMKKCRHKHIVALREVLDDLNSLKIYLVLEYMEKGEIKWKKLQSDVAKPTAGKCYDVDDNEIPCCGNGRMQQRQPSLLTDEDLLSNEFSPNLTFKQSRKIFRDVLLGLEYLHMQGIVHRDIKPANLLVSADNIVKISDFGVSFATSLAENDEGHLVNELDLAKTAGTPAFFAPELCQFDDETPTDKLSSNEPMTPPKIDYKIDIWALGVTLYCLLFGKVPFNADTEYDLFQVIVKEPLQFPDSIEAFNPPATVTEEEFELAKDLLSKMLDKNNRTRIEIQDIKEHPFTLMDLDTDVDGLHELFHLNGDNTSEPITFDLDEHDIVSKDEVDNAVIGVGARIKRSLVRAIRAGGLKDGEIRNKFAALQLEHSRSENSEESSSGYSNYSSSTRLLGYQNGQNYSMILSEGLPVSSATPPPVAQPFVTQQKRSSLLSPKSGNIPEKNNPHFPSSLAHQIPNPSSPSSSSSSSMAFQNHFSFAGIREGGKSLLQDMIESNSNSSSRRGSSAGITVSEAPQIETKRNVGGDLYLKNQSVVETFKGIQLQDDKRRRSSIFSLHSQIGTNSNKSSLSHELTPTQTGSGASTQQQHQHYSNIAAPIPVPVSAKQSISDKEQGIKAPLLQQEKNAMGKPYLKIGPISIAREDDKPDDNQPDSSIISLPLSESFASLDSINDDYLSRKYEEYTSNRKENSKSEGNVPVISLRRKSSLSESDLTRRVSLNDPFGKFKPDGSEIAEKFKAFNLGNSMKTGSKFALKDCELSGGQQVKGKKYESSDDGIAPKTVVPTIAYSSSDSYSSCSSSSSDEEDESDDDEENLTLAFQSKVAPISRANFLSLTGRAKSHDSNLPTLRQNREKNKQLNHEFQGPIIFHDGLPEFEDVPDGLIGNNAIGSSNVNGNNTFNSGYSYYDNVNPTVVSSNVSTATLTVGMAPSESAETKLEVPAQENAVQVSSPSNPQKNISSRSDVLKDLKKKTDVSFGENFCNNQFNNHYKKDPVYSPFPSAKHLDNDPEKIVKESVNKFHEHRPTYYRSNSVTIGLLHRSKHREEDEDGSQMSNDLGQHHTEEKQG</sequence>
<dbReference type="FunFam" id="1.10.510.10:FF:001578">
    <property type="entry name" value="Serine/threonine protein kinase"/>
    <property type="match status" value="1"/>
</dbReference>
<dbReference type="Proteomes" id="UP000002605">
    <property type="component" value="Chromosome 4"/>
</dbReference>
<dbReference type="Pfam" id="PF00069">
    <property type="entry name" value="Pkinase"/>
    <property type="match status" value="2"/>
</dbReference>
<keyword evidence="4 9" id="KW-0547">Nucleotide-binding</keyword>
<protein>
    <recommendedName>
        <fullName evidence="1">non-specific serine/threonine protein kinase</fullName>
        <ecNumber evidence="1">2.7.11.1</ecNumber>
    </recommendedName>
</protein>
<evidence type="ECO:0000256" key="10">
    <source>
        <dbReference type="SAM" id="MobiDB-lite"/>
    </source>
</evidence>
<feature type="region of interest" description="Disordered" evidence="10">
    <location>
        <begin position="1373"/>
        <end position="1402"/>
    </location>
</feature>
<feature type="compositionally biased region" description="Polar residues" evidence="10">
    <location>
        <begin position="895"/>
        <end position="913"/>
    </location>
</feature>
<feature type="region of interest" description="Disordered" evidence="10">
    <location>
        <begin position="184"/>
        <end position="234"/>
    </location>
</feature>
<evidence type="ECO:0000256" key="6">
    <source>
        <dbReference type="ARBA" id="ARBA00022840"/>
    </source>
</evidence>
<feature type="compositionally biased region" description="Polar residues" evidence="10">
    <location>
        <begin position="107"/>
        <end position="128"/>
    </location>
</feature>
<dbReference type="HOGENOM" id="CLU_272804_0_0_1"/>
<dbReference type="VEuPathDB" id="FungiDB:CD36_44170"/>
<dbReference type="Gene3D" id="3.30.200.20">
    <property type="entry name" value="Phosphorylase Kinase, domain 1"/>
    <property type="match status" value="1"/>
</dbReference>
<evidence type="ECO:0000256" key="9">
    <source>
        <dbReference type="PROSITE-ProRule" id="PRU10141"/>
    </source>
</evidence>
<proteinExistence type="predicted"/>
<feature type="binding site" evidence="9">
    <location>
        <position position="302"/>
    </location>
    <ligand>
        <name>ATP</name>
        <dbReference type="ChEBI" id="CHEBI:30616"/>
    </ligand>
</feature>
<keyword evidence="2" id="KW-0723">Serine/threonine-protein kinase</keyword>
<feature type="compositionally biased region" description="Basic and acidic residues" evidence="10">
    <location>
        <begin position="1393"/>
        <end position="1402"/>
    </location>
</feature>
<dbReference type="OrthoDB" id="68483at2759"/>
<feature type="compositionally biased region" description="Polar residues" evidence="10">
    <location>
        <begin position="25"/>
        <end position="44"/>
    </location>
</feature>
<dbReference type="PANTHER" id="PTHR43895:SF152">
    <property type="entry name" value="SERINE_THREONINE-PROTEIN KINASE TOS3"/>
    <property type="match status" value="1"/>
</dbReference>
<evidence type="ECO:0000313" key="12">
    <source>
        <dbReference type="CGD" id="CAL0000169539"/>
    </source>
</evidence>
<dbReference type="GO" id="GO:0001558">
    <property type="term" value="P:regulation of cell growth"/>
    <property type="evidence" value="ECO:0007669"/>
    <property type="project" value="UniProtKB-ARBA"/>
</dbReference>
<evidence type="ECO:0000313" key="14">
    <source>
        <dbReference type="Proteomes" id="UP000002605"/>
    </source>
</evidence>
<feature type="compositionally biased region" description="Polar residues" evidence="10">
    <location>
        <begin position="760"/>
        <end position="774"/>
    </location>
</feature>
<dbReference type="PROSITE" id="PS00107">
    <property type="entry name" value="PROTEIN_KINASE_ATP"/>
    <property type="match status" value="1"/>
</dbReference>
<dbReference type="GO" id="GO:0007165">
    <property type="term" value="P:signal transduction"/>
    <property type="evidence" value="ECO:0007669"/>
    <property type="project" value="TreeGrafter"/>
</dbReference>
<keyword evidence="5 13" id="KW-0418">Kinase</keyword>
<dbReference type="InterPro" id="IPR000719">
    <property type="entry name" value="Prot_kinase_dom"/>
</dbReference>
<dbReference type="SMART" id="SM00220">
    <property type="entry name" value="S_TKc"/>
    <property type="match status" value="1"/>
</dbReference>
<evidence type="ECO:0000256" key="1">
    <source>
        <dbReference type="ARBA" id="ARBA00012513"/>
    </source>
</evidence>
<dbReference type="EC" id="2.7.11.1" evidence="1"/>
<evidence type="ECO:0000256" key="3">
    <source>
        <dbReference type="ARBA" id="ARBA00022679"/>
    </source>
</evidence>
<keyword evidence="14" id="KW-1185">Reference proteome</keyword>
<evidence type="ECO:0000256" key="8">
    <source>
        <dbReference type="ARBA" id="ARBA00048679"/>
    </source>
</evidence>
<accession>B9WGB5</accession>
<feature type="region of interest" description="Disordered" evidence="10">
    <location>
        <begin position="1"/>
        <end position="133"/>
    </location>
</feature>
<dbReference type="InterPro" id="IPR008271">
    <property type="entry name" value="Ser/Thr_kinase_AS"/>
</dbReference>